<reference evidence="2" key="1">
    <citation type="journal article" date="2021" name="PeerJ">
        <title>Extensive microbial diversity within the chicken gut microbiome revealed by metagenomics and culture.</title>
        <authorList>
            <person name="Gilroy R."/>
            <person name="Ravi A."/>
            <person name="Getino M."/>
            <person name="Pursley I."/>
            <person name="Horton D.L."/>
            <person name="Alikhan N.F."/>
            <person name="Baker D."/>
            <person name="Gharbi K."/>
            <person name="Hall N."/>
            <person name="Watson M."/>
            <person name="Adriaenssens E.M."/>
            <person name="Foster-Nyarko E."/>
            <person name="Jarju S."/>
            <person name="Secka A."/>
            <person name="Antonio M."/>
            <person name="Oren A."/>
            <person name="Chaudhuri R.R."/>
            <person name="La Ragione R."/>
            <person name="Hildebrand F."/>
            <person name="Pallen M.J."/>
        </authorList>
    </citation>
    <scope>NUCLEOTIDE SEQUENCE</scope>
    <source>
        <strain evidence="2">Gambia16-554</strain>
    </source>
</reference>
<sequence length="337" mass="37138">MRPALKIFLPLLTSVLLQGCLVHEWPDAPETRDIHLILSYDTDMDTSEHSFGTRSQSVITDNDIRYIIRAFPKVKGSKASMEPACEFVFSSDAGNGYDNEFSISVPPGDYDILVWTDMVNDNSTEDLHYSTADFNSISLNGDIHPANTDSRDAFRGTGGISVSSDIMDKAPDTLRIEMERPLAKYEFIADDLAEFIDRQTAAVLEKNGEIESSPIRLSDYKVVFHYVGFMPDTYSLFTDKPVDSSTGISFESSITKISESEASMGFDYVFINSQSSTVTVQIGIYGPDGGRIGMTEQIEVPLNRSSHTVMRGGFLLSNASGGISVNPEFDGDHNLIL</sequence>
<evidence type="ECO:0000259" key="1">
    <source>
        <dbReference type="Pfam" id="PF20200"/>
    </source>
</evidence>
<dbReference type="EMBL" id="DXAW01000048">
    <property type="protein sequence ID" value="HIZ85358.1"/>
    <property type="molecule type" value="Genomic_DNA"/>
</dbReference>
<dbReference type="AlphaFoldDB" id="A0A9D2GQ86"/>
<name>A0A9D2GQ86_9BACT</name>
<gene>
    <name evidence="2" type="ORF">IAC04_02585</name>
</gene>
<evidence type="ECO:0000313" key="2">
    <source>
        <dbReference type="EMBL" id="HIZ85358.1"/>
    </source>
</evidence>
<organism evidence="2 3">
    <name type="scientific">Candidatus Coprenecus stercoravium</name>
    <dbReference type="NCBI Taxonomy" id="2840735"/>
    <lineage>
        <taxon>Bacteria</taxon>
        <taxon>Pseudomonadati</taxon>
        <taxon>Bacteroidota</taxon>
        <taxon>Bacteroidia</taxon>
        <taxon>Bacteroidales</taxon>
        <taxon>Rikenellaceae</taxon>
        <taxon>Rikenellaceae incertae sedis</taxon>
        <taxon>Candidatus Coprenecus</taxon>
    </lineage>
</organism>
<feature type="domain" description="DUF6562" evidence="1">
    <location>
        <begin position="34"/>
        <end position="337"/>
    </location>
</feature>
<comment type="caution">
    <text evidence="2">The sequence shown here is derived from an EMBL/GenBank/DDBJ whole genome shotgun (WGS) entry which is preliminary data.</text>
</comment>
<proteinExistence type="predicted"/>
<protein>
    <submittedName>
        <fullName evidence="2">FimB/Mfa2 family fimbrial subunit</fullName>
    </submittedName>
</protein>
<dbReference type="Pfam" id="PF20200">
    <property type="entry name" value="DUF6562"/>
    <property type="match status" value="1"/>
</dbReference>
<reference evidence="2" key="2">
    <citation type="submission" date="2021-04" db="EMBL/GenBank/DDBJ databases">
        <authorList>
            <person name="Gilroy R."/>
        </authorList>
    </citation>
    <scope>NUCLEOTIDE SEQUENCE</scope>
    <source>
        <strain evidence="2">Gambia16-554</strain>
    </source>
</reference>
<evidence type="ECO:0000313" key="3">
    <source>
        <dbReference type="Proteomes" id="UP000824115"/>
    </source>
</evidence>
<dbReference type="InterPro" id="IPR046692">
    <property type="entry name" value="DUF6562"/>
</dbReference>
<accession>A0A9D2GQ86</accession>
<dbReference type="PROSITE" id="PS51257">
    <property type="entry name" value="PROKAR_LIPOPROTEIN"/>
    <property type="match status" value="1"/>
</dbReference>
<dbReference type="Proteomes" id="UP000824115">
    <property type="component" value="Unassembled WGS sequence"/>
</dbReference>